<reference evidence="2" key="1">
    <citation type="submission" date="2009-01" db="EMBL/GenBank/DDBJ databases">
        <title>The Genome Sequence of Brucella pinnipedialis M292/94/1.</title>
        <authorList>
            <consortium name="The Broad Institute Genome Sequencing Platform"/>
            <person name="Ward D."/>
            <person name="Young S.K."/>
            <person name="Kodira C.D."/>
            <person name="Zeng Q."/>
            <person name="Koehrsen M."/>
            <person name="Alvarado L."/>
            <person name="Berlin A."/>
            <person name="Borenstein D."/>
            <person name="Chen Z."/>
            <person name="Engels R."/>
            <person name="Freedman E."/>
            <person name="Gellesch M."/>
            <person name="Goldberg J."/>
            <person name="Griggs A."/>
            <person name="Gujja S."/>
            <person name="Heiman D."/>
            <person name="Hepburn T."/>
            <person name="Howarth C."/>
            <person name="Jen D."/>
            <person name="Larson L."/>
            <person name="Lewis B."/>
            <person name="Mehta T."/>
            <person name="Park D."/>
            <person name="Pearson M."/>
            <person name="Roberts A."/>
            <person name="Saif S."/>
            <person name="Shea T."/>
            <person name="Shenoy N."/>
            <person name="Sisk P."/>
            <person name="Stolte C."/>
            <person name="Sykes S."/>
            <person name="Walk T."/>
            <person name="White J."/>
            <person name="Yandava C."/>
            <person name="Whatmore A.M."/>
            <person name="Perrett L.L."/>
            <person name="O'Callaghan D."/>
            <person name="Nusbaum C."/>
            <person name="Galagan J."/>
            <person name="Birren B."/>
        </authorList>
    </citation>
    <scope>NUCLEOTIDE SEQUENCE [LARGE SCALE GENOMIC DNA]</scope>
    <source>
        <strain evidence="2">M292/94/1</strain>
    </source>
</reference>
<feature type="transmembrane region" description="Helical" evidence="1">
    <location>
        <begin position="6"/>
        <end position="26"/>
    </location>
</feature>
<feature type="transmembrane region" description="Helical" evidence="1">
    <location>
        <begin position="52"/>
        <end position="70"/>
    </location>
</feature>
<evidence type="ECO:0000313" key="2">
    <source>
        <dbReference type="EMBL" id="EEZ30967.1"/>
    </source>
</evidence>
<protein>
    <submittedName>
        <fullName evidence="2">Uncharacterized protein</fullName>
    </submittedName>
</protein>
<sequence>MSLFSGIAIYFIIWWTALFALLPFGLRTQAEENEVTLGTVASAPAKPHIGRAFLRTTVAATLIFLLYYYLTQVSGLGLDDIPHFFPDLT</sequence>
<dbReference type="GeneID" id="55590531"/>
<accession>A0A0E1XCE9</accession>
<gene>
    <name evidence="2" type="ORF">BALG_01087</name>
</gene>
<name>A0A0E1XCE9_9HYPH</name>
<keyword evidence="1" id="KW-0812">Transmembrane</keyword>
<dbReference type="EMBL" id="EQ999546">
    <property type="protein sequence ID" value="EEZ30967.1"/>
    <property type="molecule type" value="Genomic_DNA"/>
</dbReference>
<dbReference type="Proteomes" id="UP000004659">
    <property type="component" value="Unassembled WGS sequence"/>
</dbReference>
<dbReference type="RefSeq" id="WP_004683629.1">
    <property type="nucleotide sequence ID" value="NZ_EQ999546.1"/>
</dbReference>
<dbReference type="AlphaFoldDB" id="A0A0E1XCE9"/>
<evidence type="ECO:0000256" key="1">
    <source>
        <dbReference type="SAM" id="Phobius"/>
    </source>
</evidence>
<dbReference type="HOGENOM" id="CLU_160698_0_0_5"/>
<keyword evidence="1" id="KW-0472">Membrane</keyword>
<keyword evidence="1" id="KW-1133">Transmembrane helix</keyword>
<organism evidence="2">
    <name type="scientific">Brucella pinnipedialis M292/94/1</name>
    <dbReference type="NCBI Taxonomy" id="520462"/>
    <lineage>
        <taxon>Bacteria</taxon>
        <taxon>Pseudomonadati</taxon>
        <taxon>Pseudomonadota</taxon>
        <taxon>Alphaproteobacteria</taxon>
        <taxon>Hyphomicrobiales</taxon>
        <taxon>Brucellaceae</taxon>
        <taxon>Brucella/Ochrobactrum group</taxon>
        <taxon>Brucella</taxon>
    </lineage>
</organism>
<dbReference type="Pfam" id="PF07330">
    <property type="entry name" value="DUF1467"/>
    <property type="match status" value="1"/>
</dbReference>
<proteinExistence type="predicted"/>
<dbReference type="InterPro" id="IPR009935">
    <property type="entry name" value="DUF1467"/>
</dbReference>